<accession>A0A1M7Y1U5</accession>
<dbReference type="RefSeq" id="WP_073587632.1">
    <property type="nucleotide sequence ID" value="NZ_FRFD01000003.1"/>
</dbReference>
<dbReference type="InterPro" id="IPR008964">
    <property type="entry name" value="Invasin/intimin_cell_adhesion"/>
</dbReference>
<dbReference type="SUPFAM" id="SSF49373">
    <property type="entry name" value="Invasin/intimin cell-adhesion fragments"/>
    <property type="match status" value="1"/>
</dbReference>
<organism evidence="2 3">
    <name type="scientific">Anaerocolumna xylanovorans DSM 12503</name>
    <dbReference type="NCBI Taxonomy" id="1121345"/>
    <lineage>
        <taxon>Bacteria</taxon>
        <taxon>Bacillati</taxon>
        <taxon>Bacillota</taxon>
        <taxon>Clostridia</taxon>
        <taxon>Lachnospirales</taxon>
        <taxon>Lachnospiraceae</taxon>
        <taxon>Anaerocolumna</taxon>
    </lineage>
</organism>
<proteinExistence type="predicted"/>
<dbReference type="OrthoDB" id="9828220at2"/>
<dbReference type="Pfam" id="PF02368">
    <property type="entry name" value="Big_2"/>
    <property type="match status" value="1"/>
</dbReference>
<sequence length="283" mass="30502">MNQIKRVGKMLAIVLVLSMVIQLAIPNYFTAVANAATIAINPQKVTLEVGKSKTLKITGTKTKAVWSSSNTKIAAVSNTGKVVAKKAGKAKITATINKKKYTCAVTVKEAKKTNPLVDAAPFKAQAATTADFTYIFPGSWSTIVTDAGAYQQVYMAPTSAIETGNSSNLVLALGNLDSPIDAETLKMAYQQVTADLLVSQFAQLGMEVTIDNLAINPYKNSFGLGYAIKYDISYGGVSMKQTIYDIYTDKHEFKVTITDIGDKLSPDVNKIADYLIKTMKISE</sequence>
<keyword evidence="3" id="KW-1185">Reference proteome</keyword>
<evidence type="ECO:0000259" key="1">
    <source>
        <dbReference type="SMART" id="SM00635"/>
    </source>
</evidence>
<dbReference type="Proteomes" id="UP000184612">
    <property type="component" value="Unassembled WGS sequence"/>
</dbReference>
<evidence type="ECO:0000313" key="2">
    <source>
        <dbReference type="EMBL" id="SHO45549.1"/>
    </source>
</evidence>
<dbReference type="AlphaFoldDB" id="A0A1M7Y1U5"/>
<dbReference type="SMART" id="SM00635">
    <property type="entry name" value="BID_2"/>
    <property type="match status" value="1"/>
</dbReference>
<dbReference type="STRING" id="1121345.SAMN02745217_00994"/>
<dbReference type="InterPro" id="IPR003343">
    <property type="entry name" value="Big_2"/>
</dbReference>
<reference evidence="2 3" key="1">
    <citation type="submission" date="2016-12" db="EMBL/GenBank/DDBJ databases">
        <authorList>
            <person name="Song W.-J."/>
            <person name="Kurnit D.M."/>
        </authorList>
    </citation>
    <scope>NUCLEOTIDE SEQUENCE [LARGE SCALE GENOMIC DNA]</scope>
    <source>
        <strain evidence="2 3">DSM 12503</strain>
    </source>
</reference>
<dbReference type="EMBL" id="FRFD01000003">
    <property type="protein sequence ID" value="SHO45549.1"/>
    <property type="molecule type" value="Genomic_DNA"/>
</dbReference>
<feature type="domain" description="BIG2" evidence="1">
    <location>
        <begin position="34"/>
        <end position="106"/>
    </location>
</feature>
<name>A0A1M7Y1U5_9FIRM</name>
<dbReference type="Gene3D" id="2.60.40.1080">
    <property type="match status" value="1"/>
</dbReference>
<gene>
    <name evidence="2" type="ORF">SAMN02745217_00994</name>
</gene>
<evidence type="ECO:0000313" key="3">
    <source>
        <dbReference type="Proteomes" id="UP000184612"/>
    </source>
</evidence>
<protein>
    <submittedName>
        <fullName evidence="2">Ig-like domain (Group 2)</fullName>
    </submittedName>
</protein>